<accession>A0A2H3CFC5</accession>
<evidence type="ECO:0000313" key="2">
    <source>
        <dbReference type="Proteomes" id="UP000217790"/>
    </source>
</evidence>
<gene>
    <name evidence="1" type="ORF">ARMGADRAFT_1144022</name>
</gene>
<dbReference type="EMBL" id="KZ293725">
    <property type="protein sequence ID" value="PBK81771.1"/>
    <property type="molecule type" value="Genomic_DNA"/>
</dbReference>
<protein>
    <submittedName>
        <fullName evidence="1">Uncharacterized protein</fullName>
    </submittedName>
</protein>
<keyword evidence="2" id="KW-1185">Reference proteome</keyword>
<dbReference type="InParanoid" id="A0A2H3CFC5"/>
<proteinExistence type="predicted"/>
<evidence type="ECO:0000313" key="1">
    <source>
        <dbReference type="EMBL" id="PBK81771.1"/>
    </source>
</evidence>
<dbReference type="OrthoDB" id="10612107at2759"/>
<dbReference type="Proteomes" id="UP000217790">
    <property type="component" value="Unassembled WGS sequence"/>
</dbReference>
<name>A0A2H3CFC5_ARMGA</name>
<sequence>MALWWWFEFPLSPAYSGNVESKNKREGNEGSGGLELQPKIDLTVIAKSTPKCHTEHDIVHLRDVQNLVDIPLASPDDVRCVGRRIVVELLVLHSTDTPSRPIYPYRSRGCHLTKILRHTLHVFVINGFLYCQSDISYGITILFQRPFSEPTSFPDVGLSKDDDDERSVPFPQNKVPGVDTIMQQVRSLDDVGDGMKRSRLKSDVKMNDAEETGDIPALQAMQKIEGGESIWVNTVRRRCTVTIQHECTENWRIIIPLYWSPWFTRVKSPACHVKPVRGGCAGTVDALLVIAVQECHLHVARDLFLACRTKRQLPKHCYHLRTQCQLSLCSARVTRLSQTARPRDLRDGYHLYLKPATLFVDTEVDIQLHELAIDELTHKKNHHYGCAQHILARQRILSSP</sequence>
<reference evidence="2" key="1">
    <citation type="journal article" date="2017" name="Nat. Ecol. Evol.">
        <title>Genome expansion and lineage-specific genetic innovations in the forest pathogenic fungi Armillaria.</title>
        <authorList>
            <person name="Sipos G."/>
            <person name="Prasanna A.N."/>
            <person name="Walter M.C."/>
            <person name="O'Connor E."/>
            <person name="Balint B."/>
            <person name="Krizsan K."/>
            <person name="Kiss B."/>
            <person name="Hess J."/>
            <person name="Varga T."/>
            <person name="Slot J."/>
            <person name="Riley R."/>
            <person name="Boka B."/>
            <person name="Rigling D."/>
            <person name="Barry K."/>
            <person name="Lee J."/>
            <person name="Mihaltcheva S."/>
            <person name="LaButti K."/>
            <person name="Lipzen A."/>
            <person name="Waldron R."/>
            <person name="Moloney N.M."/>
            <person name="Sperisen C."/>
            <person name="Kredics L."/>
            <person name="Vagvoelgyi C."/>
            <person name="Patrignani A."/>
            <person name="Fitzpatrick D."/>
            <person name="Nagy I."/>
            <person name="Doyle S."/>
            <person name="Anderson J.B."/>
            <person name="Grigoriev I.V."/>
            <person name="Gueldener U."/>
            <person name="Muensterkoetter M."/>
            <person name="Nagy L.G."/>
        </authorList>
    </citation>
    <scope>NUCLEOTIDE SEQUENCE [LARGE SCALE GENOMIC DNA]</scope>
    <source>
        <strain evidence="2">Ar21-2</strain>
    </source>
</reference>
<dbReference type="AlphaFoldDB" id="A0A2H3CFC5"/>
<organism evidence="1 2">
    <name type="scientific">Armillaria gallica</name>
    <name type="common">Bulbous honey fungus</name>
    <name type="synonym">Armillaria bulbosa</name>
    <dbReference type="NCBI Taxonomy" id="47427"/>
    <lineage>
        <taxon>Eukaryota</taxon>
        <taxon>Fungi</taxon>
        <taxon>Dikarya</taxon>
        <taxon>Basidiomycota</taxon>
        <taxon>Agaricomycotina</taxon>
        <taxon>Agaricomycetes</taxon>
        <taxon>Agaricomycetidae</taxon>
        <taxon>Agaricales</taxon>
        <taxon>Marasmiineae</taxon>
        <taxon>Physalacriaceae</taxon>
        <taxon>Armillaria</taxon>
    </lineage>
</organism>